<keyword evidence="1" id="KW-1133">Transmembrane helix</keyword>
<protein>
    <recommendedName>
        <fullName evidence="5">TrbL/VirB6 plasmid conjugal transfer protein</fullName>
    </recommendedName>
</protein>
<feature type="signal peptide" evidence="2">
    <location>
        <begin position="1"/>
        <end position="20"/>
    </location>
</feature>
<evidence type="ECO:0000256" key="2">
    <source>
        <dbReference type="SAM" id="SignalP"/>
    </source>
</evidence>
<evidence type="ECO:0000313" key="3">
    <source>
        <dbReference type="EMBL" id="MFD2610416.1"/>
    </source>
</evidence>
<evidence type="ECO:0008006" key="5">
    <source>
        <dbReference type="Google" id="ProtNLM"/>
    </source>
</evidence>
<sequence length="451" mass="47652">MKRLLLVLVTLLCFWPPASAQSTSTTPIGADVEAATTAVQRFVQRNVGTFSSYQAFVVGDPTAPVKEIASIAKASKLPEIILSVAMLIAISGFIKRGWEIMAGSGESKSGFMLQFIAVAILISFSFNLARSTAKTQYTISYVALNSWGNAMNWSNRAFTTKIDAKLEAASDAMVDAVSRAAFVATSLAAGEVAVGAATMRGGAATLARSGAKTGGQNFMKAIAAQAKVSMSFMVGMIVAYGNIVMICGLMVLFAVYVFPIGVAAIMWGQSRIVWACVGTFLGAWVVALILPLITHVNIERVFVQPAAMAAKFEAEMGVSAYVSAVQADVAGTTFNQKLDEYTEDCRNKQAADPSIECMSDGGSGMIKAIWKPLAATLTGTMELFKLTVGKFIDSLAALVMQIFFGITFYVAALASMFVISGFVMQLLGSVASSFGNAGLPKYNLGGLGRKR</sequence>
<proteinExistence type="predicted"/>
<feature type="transmembrane region" description="Helical" evidence="1">
    <location>
        <begin position="110"/>
        <end position="129"/>
    </location>
</feature>
<feature type="transmembrane region" description="Helical" evidence="1">
    <location>
        <begin position="80"/>
        <end position="98"/>
    </location>
</feature>
<feature type="chain" id="PRO_5045615937" description="TrbL/VirB6 plasmid conjugal transfer protein" evidence="2">
    <location>
        <begin position="21"/>
        <end position="451"/>
    </location>
</feature>
<accession>A0ABW5P5A8</accession>
<dbReference type="RefSeq" id="WP_386846580.1">
    <property type="nucleotide sequence ID" value="NZ_JBHUMK010000061.1"/>
</dbReference>
<keyword evidence="1" id="KW-0472">Membrane</keyword>
<keyword evidence="1" id="KW-0812">Transmembrane</keyword>
<dbReference type="Proteomes" id="UP001597475">
    <property type="component" value="Unassembled WGS sequence"/>
</dbReference>
<organism evidence="3 4">
    <name type="scientific">Deinococcus taklimakanensis</name>
    <dbReference type="NCBI Taxonomy" id="536443"/>
    <lineage>
        <taxon>Bacteria</taxon>
        <taxon>Thermotogati</taxon>
        <taxon>Deinococcota</taxon>
        <taxon>Deinococci</taxon>
        <taxon>Deinococcales</taxon>
        <taxon>Deinococcaceae</taxon>
        <taxon>Deinococcus</taxon>
    </lineage>
</organism>
<evidence type="ECO:0000256" key="1">
    <source>
        <dbReference type="SAM" id="Phobius"/>
    </source>
</evidence>
<dbReference type="EMBL" id="JBHUMK010000061">
    <property type="protein sequence ID" value="MFD2610416.1"/>
    <property type="molecule type" value="Genomic_DNA"/>
</dbReference>
<feature type="transmembrane region" description="Helical" evidence="1">
    <location>
        <begin position="237"/>
        <end position="265"/>
    </location>
</feature>
<keyword evidence="2" id="KW-0732">Signal</keyword>
<name>A0ABW5P5A8_9DEIO</name>
<keyword evidence="4" id="KW-1185">Reference proteome</keyword>
<evidence type="ECO:0000313" key="4">
    <source>
        <dbReference type="Proteomes" id="UP001597475"/>
    </source>
</evidence>
<feature type="transmembrane region" description="Helical" evidence="1">
    <location>
        <begin position="272"/>
        <end position="293"/>
    </location>
</feature>
<reference evidence="4" key="1">
    <citation type="journal article" date="2019" name="Int. J. Syst. Evol. Microbiol.">
        <title>The Global Catalogue of Microorganisms (GCM) 10K type strain sequencing project: providing services to taxonomists for standard genome sequencing and annotation.</title>
        <authorList>
            <consortium name="The Broad Institute Genomics Platform"/>
            <consortium name="The Broad Institute Genome Sequencing Center for Infectious Disease"/>
            <person name="Wu L."/>
            <person name="Ma J."/>
        </authorList>
    </citation>
    <scope>NUCLEOTIDE SEQUENCE [LARGE SCALE GENOMIC DNA]</scope>
    <source>
        <strain evidence="4">KCTC 33842</strain>
    </source>
</reference>
<feature type="transmembrane region" description="Helical" evidence="1">
    <location>
        <begin position="395"/>
        <end position="419"/>
    </location>
</feature>
<gene>
    <name evidence="3" type="ORF">ACFSR9_13355</name>
</gene>
<comment type="caution">
    <text evidence="3">The sequence shown here is derived from an EMBL/GenBank/DDBJ whole genome shotgun (WGS) entry which is preliminary data.</text>
</comment>